<comment type="caution">
    <text evidence="1">The sequence shown here is derived from an EMBL/GenBank/DDBJ whole genome shotgun (WGS) entry which is preliminary data.</text>
</comment>
<evidence type="ECO:0000313" key="2">
    <source>
        <dbReference type="EMBL" id="MCP9764157.1"/>
    </source>
</evidence>
<evidence type="ECO:0000313" key="3">
    <source>
        <dbReference type="Proteomes" id="UP001204144"/>
    </source>
</evidence>
<accession>A0AAE3H1A1</accession>
<gene>
    <name evidence="1" type="ORF">EGI31_08855</name>
    <name evidence="2" type="ORF">EGI31_14485</name>
</gene>
<dbReference type="Proteomes" id="UP001204144">
    <property type="component" value="Unassembled WGS sequence"/>
</dbReference>
<dbReference type="RefSeq" id="WP_255036849.1">
    <property type="nucleotide sequence ID" value="NZ_RJUF01000020.1"/>
</dbReference>
<sequence>MKNVILLFVFFAIVSSCTESKKKSNFDVAESSFLNQNIDSLLNIALNQGSKKAFDNAALLLDYYDDMDRLFFASIIMANKYNYSKAYYRAFMCLKEGFDTNYSKIELNNDLNFSFAKYYLLKAKEIEKKDEDLIFSINVELKTSFKEYPLLPNSEDYLLSELKKRKTLQ</sequence>
<keyword evidence="3" id="KW-1185">Reference proteome</keyword>
<dbReference type="EMBL" id="RJUF01000080">
    <property type="protein sequence ID" value="MCP9764157.1"/>
    <property type="molecule type" value="Genomic_DNA"/>
</dbReference>
<dbReference type="AlphaFoldDB" id="A0AAE3H1A1"/>
<organism evidence="1 3">
    <name type="scientific">Lacihabitans soyangensis</name>
    <dbReference type="NCBI Taxonomy" id="869394"/>
    <lineage>
        <taxon>Bacteria</taxon>
        <taxon>Pseudomonadati</taxon>
        <taxon>Bacteroidota</taxon>
        <taxon>Cytophagia</taxon>
        <taxon>Cytophagales</taxon>
        <taxon>Leadbetterellaceae</taxon>
        <taxon>Lacihabitans</taxon>
    </lineage>
</organism>
<name>A0AAE3H1A1_9BACT</name>
<dbReference type="EMBL" id="RJUF01000020">
    <property type="protein sequence ID" value="MCP9763063.1"/>
    <property type="molecule type" value="Genomic_DNA"/>
</dbReference>
<dbReference type="PROSITE" id="PS51257">
    <property type="entry name" value="PROKAR_LIPOPROTEIN"/>
    <property type="match status" value="1"/>
</dbReference>
<proteinExistence type="predicted"/>
<evidence type="ECO:0000313" key="1">
    <source>
        <dbReference type="EMBL" id="MCP9763063.1"/>
    </source>
</evidence>
<reference evidence="1 3" key="1">
    <citation type="submission" date="2018-11" db="EMBL/GenBank/DDBJ databases">
        <title>Novel bacteria species description.</title>
        <authorList>
            <person name="Han J.-H."/>
        </authorList>
    </citation>
    <scope>NUCLEOTIDE SEQUENCE [LARGE SCALE GENOMIC DNA]</scope>
    <source>
        <strain evidence="1 3">KCTC23259</strain>
    </source>
</reference>
<protein>
    <submittedName>
        <fullName evidence="1">Uncharacterized protein</fullName>
    </submittedName>
</protein>